<dbReference type="Gene3D" id="2.170.260.40">
    <property type="match status" value="1"/>
</dbReference>
<organism evidence="11 12">
    <name type="scientific">Polarella glacialis</name>
    <name type="common">Dinoflagellate</name>
    <dbReference type="NCBI Taxonomy" id="89957"/>
    <lineage>
        <taxon>Eukaryota</taxon>
        <taxon>Sar</taxon>
        <taxon>Alveolata</taxon>
        <taxon>Dinophyceae</taxon>
        <taxon>Suessiales</taxon>
        <taxon>Suessiaceae</taxon>
        <taxon>Polarella</taxon>
    </lineage>
</organism>
<evidence type="ECO:0000259" key="6">
    <source>
        <dbReference type="Pfam" id="PF03159"/>
    </source>
</evidence>
<dbReference type="Gene3D" id="2.30.30.750">
    <property type="match status" value="1"/>
</dbReference>
<evidence type="ECO:0000313" key="12">
    <source>
        <dbReference type="Proteomes" id="UP000626109"/>
    </source>
</evidence>
<dbReference type="InterPro" id="IPR041106">
    <property type="entry name" value="XRN1_D2_D3"/>
</dbReference>
<feature type="compositionally biased region" description="Basic and acidic residues" evidence="5">
    <location>
        <begin position="1261"/>
        <end position="1270"/>
    </location>
</feature>
<evidence type="ECO:0000256" key="2">
    <source>
        <dbReference type="ARBA" id="ARBA00022801"/>
    </source>
</evidence>
<keyword evidence="2" id="KW-0378">Hydrolase</keyword>
<feature type="domain" description="Xrn1 N-terminal" evidence="6">
    <location>
        <begin position="1"/>
        <end position="226"/>
    </location>
</feature>
<dbReference type="Pfam" id="PF18332">
    <property type="entry name" value="XRN1_D1"/>
    <property type="match status" value="1"/>
</dbReference>
<name>A0A813KMN8_POLGL</name>
<dbReference type="InterPro" id="IPR047007">
    <property type="entry name" value="XRN1_D1_sf"/>
</dbReference>
<evidence type="ECO:0000259" key="9">
    <source>
        <dbReference type="Pfam" id="PF18332"/>
    </source>
</evidence>
<dbReference type="InterPro" id="IPR041385">
    <property type="entry name" value="SH3_12"/>
</dbReference>
<proteinExistence type="inferred from homology"/>
<evidence type="ECO:0000256" key="5">
    <source>
        <dbReference type="SAM" id="MobiDB-lite"/>
    </source>
</evidence>
<dbReference type="InterPro" id="IPR004859">
    <property type="entry name" value="Xrn1_N"/>
</dbReference>
<dbReference type="EMBL" id="CAJNNW010030801">
    <property type="protein sequence ID" value="CAE8704531.1"/>
    <property type="molecule type" value="Genomic_DNA"/>
</dbReference>
<feature type="domain" description="5'-3' exoribonuclease 1 SH3-like" evidence="8">
    <location>
        <begin position="1095"/>
        <end position="1161"/>
    </location>
</feature>
<dbReference type="GO" id="GO:0005634">
    <property type="term" value="C:nucleus"/>
    <property type="evidence" value="ECO:0007669"/>
    <property type="project" value="TreeGrafter"/>
</dbReference>
<feature type="compositionally biased region" description="Basic and acidic residues" evidence="5">
    <location>
        <begin position="103"/>
        <end position="116"/>
    </location>
</feature>
<dbReference type="Pfam" id="PF03159">
    <property type="entry name" value="XRN_N"/>
    <property type="match status" value="1"/>
</dbReference>
<dbReference type="PANTHER" id="PTHR12341">
    <property type="entry name" value="5'-&gt;3' EXORIBONUCLEASE"/>
    <property type="match status" value="1"/>
</dbReference>
<dbReference type="CDD" id="cd18673">
    <property type="entry name" value="PIN_XRN1-2-like"/>
    <property type="match status" value="1"/>
</dbReference>
<dbReference type="Pfam" id="PF17846">
    <property type="entry name" value="XRN_M"/>
    <property type="match status" value="2"/>
</dbReference>
<keyword evidence="3" id="KW-0269">Exonuclease</keyword>
<dbReference type="InterPro" id="IPR040992">
    <property type="entry name" value="XRN1_D1"/>
</dbReference>
<feature type="compositionally biased region" description="Polar residues" evidence="5">
    <location>
        <begin position="1417"/>
        <end position="1431"/>
    </location>
</feature>
<dbReference type="Gene3D" id="1.25.40.1050">
    <property type="match status" value="1"/>
</dbReference>
<feature type="domain" description="Xrn1 helical" evidence="7">
    <location>
        <begin position="404"/>
        <end position="586"/>
    </location>
</feature>
<evidence type="ECO:0000256" key="4">
    <source>
        <dbReference type="ARBA" id="ARBA00038299"/>
    </source>
</evidence>
<dbReference type="GO" id="GO:0003723">
    <property type="term" value="F:RNA binding"/>
    <property type="evidence" value="ECO:0007669"/>
    <property type="project" value="TreeGrafter"/>
</dbReference>
<feature type="domain" description="5'-3' exoribonuclease 1 D1" evidence="9">
    <location>
        <begin position="636"/>
        <end position="728"/>
    </location>
</feature>
<feature type="compositionally biased region" description="Basic and acidic residues" evidence="5">
    <location>
        <begin position="1283"/>
        <end position="1292"/>
    </location>
</feature>
<dbReference type="InterPro" id="IPR027073">
    <property type="entry name" value="5_3_exoribonuclease"/>
</dbReference>
<feature type="domain" description="Exoribonuclease Xrn1 D2/D3" evidence="10">
    <location>
        <begin position="832"/>
        <end position="1068"/>
    </location>
</feature>
<dbReference type="Proteomes" id="UP000626109">
    <property type="component" value="Unassembled WGS sequence"/>
</dbReference>
<feature type="region of interest" description="Disordered" evidence="5">
    <location>
        <begin position="373"/>
        <end position="396"/>
    </location>
</feature>
<dbReference type="GO" id="GO:0016075">
    <property type="term" value="P:rRNA catabolic process"/>
    <property type="evidence" value="ECO:0007669"/>
    <property type="project" value="TreeGrafter"/>
</dbReference>
<comment type="caution">
    <text evidence="11">The sequence shown here is derived from an EMBL/GenBank/DDBJ whole genome shotgun (WGS) entry which is preliminary data.</text>
</comment>
<dbReference type="PANTHER" id="PTHR12341:SF7">
    <property type="entry name" value="5'-3' EXORIBONUCLEASE 1"/>
    <property type="match status" value="1"/>
</dbReference>
<feature type="compositionally biased region" description="Low complexity" evidence="5">
    <location>
        <begin position="1357"/>
        <end position="1370"/>
    </location>
</feature>
<dbReference type="Gene3D" id="3.40.50.12390">
    <property type="match status" value="2"/>
</dbReference>
<sequence length="1536" mass="168763">MGIPRFYRWLSERYPLINEQITAEQIPEFDNLYLDMNGIIHNCSHNDAGGLAVSEESDIFVNAFKYICRLFQIIRPKRLIYMAIDGCAPRAKMNQQRSRRFRAANDAREAREKAEEMGEDTSGASHFDSNCITPGTEFMAKLTEHLRFFIYKKMQEDPLWQGVEVVLSGPETPGEGEHKIMDYIRTMKAQPDFDPNQRHCLYGLDADLIMLALASHEPHFALLREEVVFGKRVTESVEKRMLISKDRFQLLHISLVREYLDLEFASLKSADLPFTYTLERLIDDFILFCALVGNDFLPCLPFAEIGEGGLEDLFNVFKDHFRSADTANPWLTSDCGVINFDQLAKFCRKYAEIENSRLEAVVEEQNFILGTRRMVGPSDAPDPPDKSDGMPNDPPPTAELARVQYYEVKFSMDIDTHEGTQQRRHVFQSYLEGLQWVMYYYFQGPDRASWSWYYPYYHSPMLFDVAQYDKLSNPGIKLEVGGPFKPFQQLMGVLPYNSKTFLPQCYHWLFESPESPILSFYPKKFEVDMDGVRVPWGGVTLISFIDPSRLLEAMAEAERRGPPLTEAEKKRNSFQIARSFRFNRAAKTSVASTLPHKFKDLTRCPVTSEDFTHPQLPTGVKHFINDLLPGCKLEGSGFPTLHVHPLTHTFEAGIKVFQFESRSKGMIVHFRPDRPIVPTEQAVAQLLKAPSAQIDFPFVHRGKIIAVHTAHAKYLPNGKTIANNPREHENLVWNLLQEWRRKGLCLNFNSSSLLAAGDAAAGRARASASAGQGSCSEQELWQQPLVEVRAAESSYLDSEGRPQLRFQATTELRLLHLVKPEEVQSSTGSKTIAERFPAGTSVVCIEKHCKVFGQMGAVAKSSNDAGSLEAMFEVGLSQEEQEALQLELLQVVERQHASLKWYGLSDFAQQVELEIPVVRAIVGSMFARCADNVREDIGMNLVSEPKGEGVPLCLPCYSMKAGQDWFFSDLAVEALRDYFARFPKLFAAIPKRRNPNQDLEQRFIFPDSPDVDYASRQLIKYVGKCPFKKLRLAPVQYMAMMTSGVLEVVEAVDKAIARLASSTETETVRGYKRLYKAEDAGSRPPAELFPGEDLMVGQRGIYIKPHGLVPCGAKGTIIGIYGSGASQEVELILDEDSFGGTDLHGRSLPMRGLQVPSSAFLPLFPRLNASGGLTTTQVIEELAASQDGGRLGVAPRTESGAKDWMSNNDRATASAMLFSLLRSPDQGPAADPMTIPSSPLGLMTSLDASPGPSPALSPASRLRDERDPQATDHLQALLAQHAKPQEPVRKSDGGLMSLLQGMKPPGEVDPVGESLESLEQRLQNLSTKENTLSSVGAASPTPKSATDRIKGRLQAKLSSSSLGYGSDSASQGEGVLPPPGLQTGASTPTEVLPPSTRSLPQPSFGVGRPTASAGYPVTSSNGSGHSRNQGSGDEAASAAIFGALGRGPTSSNSGTSADERDVGQKRPAAKSSSTPKSGAAGGALSNSSNSSSLTKRSPPGLAASAASSAASSKAASPAAPDWDKAFGDLLSLGKKR</sequence>
<dbReference type="Pfam" id="PF18129">
    <property type="entry name" value="SH3_12"/>
    <property type="match status" value="1"/>
</dbReference>
<comment type="similarity">
    <text evidence="4">Belongs to the 5'-3' exonuclease family.</text>
</comment>
<feature type="domain" description="Xrn1 helical" evidence="7">
    <location>
        <begin position="276"/>
        <end position="355"/>
    </location>
</feature>
<feature type="region of interest" description="Disordered" evidence="5">
    <location>
        <begin position="1223"/>
        <end position="1311"/>
    </location>
</feature>
<evidence type="ECO:0000259" key="7">
    <source>
        <dbReference type="Pfam" id="PF17846"/>
    </source>
</evidence>
<dbReference type="Pfam" id="PF18334">
    <property type="entry name" value="XRN1_D2_D3"/>
    <property type="match status" value="1"/>
</dbReference>
<reference evidence="11" key="1">
    <citation type="submission" date="2021-02" db="EMBL/GenBank/DDBJ databases">
        <authorList>
            <person name="Dougan E. K."/>
            <person name="Rhodes N."/>
            <person name="Thang M."/>
            <person name="Chan C."/>
        </authorList>
    </citation>
    <scope>NUCLEOTIDE SEQUENCE</scope>
</reference>
<dbReference type="GO" id="GO:0004534">
    <property type="term" value="F:5'-3' RNA exonuclease activity"/>
    <property type="evidence" value="ECO:0007669"/>
    <property type="project" value="TreeGrafter"/>
</dbReference>
<gene>
    <name evidence="11" type="ORF">PGLA2088_LOCUS33229</name>
</gene>
<evidence type="ECO:0000256" key="3">
    <source>
        <dbReference type="ARBA" id="ARBA00022839"/>
    </source>
</evidence>
<accession>A0A813KMN8</accession>
<evidence type="ECO:0000259" key="10">
    <source>
        <dbReference type="Pfam" id="PF18334"/>
    </source>
</evidence>
<keyword evidence="1" id="KW-0540">Nuclease</keyword>
<evidence type="ECO:0000259" key="8">
    <source>
        <dbReference type="Pfam" id="PF18129"/>
    </source>
</evidence>
<dbReference type="GO" id="GO:0000956">
    <property type="term" value="P:nuclear-transcribed mRNA catabolic process"/>
    <property type="evidence" value="ECO:0007669"/>
    <property type="project" value="TreeGrafter"/>
</dbReference>
<protein>
    <submittedName>
        <fullName evidence="11">Uncharacterized protein</fullName>
    </submittedName>
</protein>
<dbReference type="InterPro" id="IPR041412">
    <property type="entry name" value="Xrn1_helical"/>
</dbReference>
<feature type="compositionally biased region" description="Polar residues" evidence="5">
    <location>
        <begin position="1326"/>
        <end position="1344"/>
    </location>
</feature>
<evidence type="ECO:0000313" key="11">
    <source>
        <dbReference type="EMBL" id="CAE8704531.1"/>
    </source>
</evidence>
<feature type="region of interest" description="Disordered" evidence="5">
    <location>
        <begin position="1326"/>
        <end position="1536"/>
    </location>
</feature>
<dbReference type="InterPro" id="IPR047008">
    <property type="entry name" value="XRN1_SH3_sf"/>
</dbReference>
<feature type="compositionally biased region" description="Low complexity" evidence="5">
    <location>
        <begin position="1245"/>
        <end position="1260"/>
    </location>
</feature>
<feature type="region of interest" description="Disordered" evidence="5">
    <location>
        <begin position="98"/>
        <end position="126"/>
    </location>
</feature>
<evidence type="ECO:0000256" key="1">
    <source>
        <dbReference type="ARBA" id="ARBA00022722"/>
    </source>
</evidence>
<feature type="compositionally biased region" description="Polar residues" evidence="5">
    <location>
        <begin position="1383"/>
        <end position="1401"/>
    </location>
</feature>
<feature type="compositionally biased region" description="Low complexity" evidence="5">
    <location>
        <begin position="1482"/>
        <end position="1520"/>
    </location>
</feature>